<dbReference type="EMBL" id="MU129041">
    <property type="protein sequence ID" value="KAF9509179.1"/>
    <property type="molecule type" value="Genomic_DNA"/>
</dbReference>
<sequence>MAQEWPHELHPLWQCGSLYEVFTFHTSEYHARTPRPLISKPGQQYMGNIKYHTPAAAGVWYYKILDSNPREPPDPSPAKPNLPDKHPMNPNPANEDLASQTP</sequence>
<comment type="caution">
    <text evidence="2">The sequence shown here is derived from an EMBL/GenBank/DDBJ whole genome shotgun (WGS) entry which is preliminary data.</text>
</comment>
<feature type="region of interest" description="Disordered" evidence="1">
    <location>
        <begin position="66"/>
        <end position="102"/>
    </location>
</feature>
<dbReference type="AlphaFoldDB" id="A0A9P6ANL8"/>
<evidence type="ECO:0000313" key="2">
    <source>
        <dbReference type="EMBL" id="KAF9509179.1"/>
    </source>
</evidence>
<protein>
    <submittedName>
        <fullName evidence="2">Uncharacterized protein</fullName>
    </submittedName>
</protein>
<keyword evidence="3" id="KW-1185">Reference proteome</keyword>
<evidence type="ECO:0000256" key="1">
    <source>
        <dbReference type="SAM" id="MobiDB-lite"/>
    </source>
</evidence>
<dbReference type="Proteomes" id="UP000886523">
    <property type="component" value="Unassembled WGS sequence"/>
</dbReference>
<proteinExistence type="predicted"/>
<organism evidence="2 3">
    <name type="scientific">Hydnum rufescens UP504</name>
    <dbReference type="NCBI Taxonomy" id="1448309"/>
    <lineage>
        <taxon>Eukaryota</taxon>
        <taxon>Fungi</taxon>
        <taxon>Dikarya</taxon>
        <taxon>Basidiomycota</taxon>
        <taxon>Agaricomycotina</taxon>
        <taxon>Agaricomycetes</taxon>
        <taxon>Cantharellales</taxon>
        <taxon>Hydnaceae</taxon>
        <taxon>Hydnum</taxon>
    </lineage>
</organism>
<accession>A0A9P6ANL8</accession>
<name>A0A9P6ANL8_9AGAM</name>
<evidence type="ECO:0000313" key="3">
    <source>
        <dbReference type="Proteomes" id="UP000886523"/>
    </source>
</evidence>
<reference evidence="2" key="1">
    <citation type="journal article" date="2020" name="Nat. Commun.">
        <title>Large-scale genome sequencing of mycorrhizal fungi provides insights into the early evolution of symbiotic traits.</title>
        <authorList>
            <person name="Miyauchi S."/>
            <person name="Kiss E."/>
            <person name="Kuo A."/>
            <person name="Drula E."/>
            <person name="Kohler A."/>
            <person name="Sanchez-Garcia M."/>
            <person name="Morin E."/>
            <person name="Andreopoulos B."/>
            <person name="Barry K.W."/>
            <person name="Bonito G."/>
            <person name="Buee M."/>
            <person name="Carver A."/>
            <person name="Chen C."/>
            <person name="Cichocki N."/>
            <person name="Clum A."/>
            <person name="Culley D."/>
            <person name="Crous P.W."/>
            <person name="Fauchery L."/>
            <person name="Girlanda M."/>
            <person name="Hayes R.D."/>
            <person name="Keri Z."/>
            <person name="LaButti K."/>
            <person name="Lipzen A."/>
            <person name="Lombard V."/>
            <person name="Magnuson J."/>
            <person name="Maillard F."/>
            <person name="Murat C."/>
            <person name="Nolan M."/>
            <person name="Ohm R.A."/>
            <person name="Pangilinan J."/>
            <person name="Pereira M.F."/>
            <person name="Perotto S."/>
            <person name="Peter M."/>
            <person name="Pfister S."/>
            <person name="Riley R."/>
            <person name="Sitrit Y."/>
            <person name="Stielow J.B."/>
            <person name="Szollosi G."/>
            <person name="Zifcakova L."/>
            <person name="Stursova M."/>
            <person name="Spatafora J.W."/>
            <person name="Tedersoo L."/>
            <person name="Vaario L.M."/>
            <person name="Yamada A."/>
            <person name="Yan M."/>
            <person name="Wang P."/>
            <person name="Xu J."/>
            <person name="Bruns T."/>
            <person name="Baldrian P."/>
            <person name="Vilgalys R."/>
            <person name="Dunand C."/>
            <person name="Henrissat B."/>
            <person name="Grigoriev I.V."/>
            <person name="Hibbett D."/>
            <person name="Nagy L.G."/>
            <person name="Martin F.M."/>
        </authorList>
    </citation>
    <scope>NUCLEOTIDE SEQUENCE</scope>
    <source>
        <strain evidence="2">UP504</strain>
    </source>
</reference>
<gene>
    <name evidence="2" type="ORF">BS47DRAFT_1365450</name>
</gene>